<name>X1UFF6_9ZZZZ</name>
<organism evidence="1">
    <name type="scientific">marine sediment metagenome</name>
    <dbReference type="NCBI Taxonomy" id="412755"/>
    <lineage>
        <taxon>unclassified sequences</taxon>
        <taxon>metagenomes</taxon>
        <taxon>ecological metagenomes</taxon>
    </lineage>
</organism>
<dbReference type="EMBL" id="BARW01016200">
    <property type="protein sequence ID" value="GAJ02302.1"/>
    <property type="molecule type" value="Genomic_DNA"/>
</dbReference>
<comment type="caution">
    <text evidence="1">The sequence shown here is derived from an EMBL/GenBank/DDBJ whole genome shotgun (WGS) entry which is preliminary data.</text>
</comment>
<dbReference type="AlphaFoldDB" id="X1UFF6"/>
<evidence type="ECO:0000313" key="1">
    <source>
        <dbReference type="EMBL" id="GAJ02302.1"/>
    </source>
</evidence>
<proteinExistence type="predicted"/>
<gene>
    <name evidence="1" type="ORF">S12H4_28257</name>
</gene>
<accession>X1UFF6</accession>
<feature type="non-terminal residue" evidence="1">
    <location>
        <position position="51"/>
    </location>
</feature>
<protein>
    <submittedName>
        <fullName evidence="1">Uncharacterized protein</fullName>
    </submittedName>
</protein>
<reference evidence="1" key="1">
    <citation type="journal article" date="2014" name="Front. Microbiol.">
        <title>High frequency of phylogenetically diverse reductive dehalogenase-homologous genes in deep subseafloor sedimentary metagenomes.</title>
        <authorList>
            <person name="Kawai M."/>
            <person name="Futagami T."/>
            <person name="Toyoda A."/>
            <person name="Takaki Y."/>
            <person name="Nishi S."/>
            <person name="Hori S."/>
            <person name="Arai W."/>
            <person name="Tsubouchi T."/>
            <person name="Morono Y."/>
            <person name="Uchiyama I."/>
            <person name="Ito T."/>
            <person name="Fujiyama A."/>
            <person name="Inagaki F."/>
            <person name="Takami H."/>
        </authorList>
    </citation>
    <scope>NUCLEOTIDE SEQUENCE</scope>
    <source>
        <strain evidence="1">Expedition CK06-06</strain>
    </source>
</reference>
<sequence length="51" mass="6070">MATINERQWQGRVLQWTSELLKNYPDLPFSKVDQEFEVLVAGKTRRFNDLT</sequence>